<evidence type="ECO:0000256" key="3">
    <source>
        <dbReference type="ARBA" id="ARBA00022823"/>
    </source>
</evidence>
<feature type="domain" description="Lipoyl-binding" evidence="6">
    <location>
        <begin position="5"/>
        <end position="80"/>
    </location>
</feature>
<evidence type="ECO:0000259" key="6">
    <source>
        <dbReference type="PROSITE" id="PS50968"/>
    </source>
</evidence>
<keyword evidence="9" id="KW-1185">Reference proteome</keyword>
<name>B8KTY7_9GAMM</name>
<evidence type="ECO:0000259" key="7">
    <source>
        <dbReference type="PROSITE" id="PS51826"/>
    </source>
</evidence>
<dbReference type="Pfam" id="PF02817">
    <property type="entry name" value="E3_binding"/>
    <property type="match status" value="1"/>
</dbReference>
<keyword evidence="4 8" id="KW-0012">Acyltransferase</keyword>
<sequence length="398" mass="41618">MTDSIKAFTMPKWGMEMQDGTVEEWLVAEGDAVVAGQAIVVVETEKIANEVEVDTAGVVRRIIAQTGELYPVGAMLAVIADAGVSDDAVDAFIGGSAPGAESKADAPGASAAPTPKSEHSAANKAISPKAEALAMQLSIDVASVEGTGRKGRITLQDIEQAAKARGLFNDDASSGPEFERVALTSRQRTAAKRLTEAKRDIPHFYLERTLPLAQLVEFRAARKAAGSNATLNDYMLRACAQALAAVPEVNAQLQGDEVLRFRKSNIAVAMQVDSGLITPVVRDAGGKSASEIGAETRRLHEAASSNSLAADDIKGATFTVSNLGMHGIDRFCAIINPPAVAILAVGSVAPRVLPGSDAPQSSVNVTLSCDHRVVDGVLGAQFLQALHDAVQAPEKLDY</sequence>
<comment type="similarity">
    <text evidence="2 4">Belongs to the 2-oxoacid dehydrogenase family.</text>
</comment>
<dbReference type="HOGENOM" id="CLU_016733_10_2_6"/>
<dbReference type="InterPro" id="IPR003016">
    <property type="entry name" value="2-oxoA_DH_lipoyl-BS"/>
</dbReference>
<feature type="region of interest" description="Disordered" evidence="5">
    <location>
        <begin position="99"/>
        <end position="125"/>
    </location>
</feature>
<evidence type="ECO:0000313" key="9">
    <source>
        <dbReference type="Proteomes" id="UP000004699"/>
    </source>
</evidence>
<dbReference type="InterPro" id="IPR004167">
    <property type="entry name" value="PSBD"/>
</dbReference>
<keyword evidence="3 4" id="KW-0450">Lipoyl</keyword>
<reference evidence="9" key="1">
    <citation type="journal article" date="2013" name="BMC Microbiol.">
        <title>Taxonomy and evolution of bacteriochlorophyll a-containing members of the OM60/NOR5 clade of marine gammaproteobacteria: description of Luminiphilus syltensis gen. nov., sp. nov., reclassification of Haliea rubra as Pseudohaliea rubra gen. nov., comb. nov., and emendation of Chromatocurvus halotolerans.</title>
        <authorList>
            <person name="Spring S."/>
            <person name="Riedel T."/>
            <person name="Sproer C."/>
            <person name="Yan S."/>
            <person name="Harder J."/>
            <person name="Fuchs B.M."/>
        </authorList>
    </citation>
    <scope>NUCLEOTIDE SEQUENCE [LARGE SCALE GENOMIC DNA]</scope>
    <source>
        <strain evidence="9">NOR51-B</strain>
    </source>
</reference>
<dbReference type="PANTHER" id="PTHR23151:SF90">
    <property type="entry name" value="DIHYDROLIPOYLLYSINE-RESIDUE ACETYLTRANSFERASE COMPONENT OF PYRUVATE DEHYDROGENASE COMPLEX, MITOCHONDRIAL-RELATED"/>
    <property type="match status" value="1"/>
</dbReference>
<accession>B8KTY7</accession>
<dbReference type="EC" id="2.3.1.-" evidence="4"/>
<dbReference type="STRING" id="565045.NOR51B_2363"/>
<evidence type="ECO:0000256" key="2">
    <source>
        <dbReference type="ARBA" id="ARBA00007317"/>
    </source>
</evidence>
<evidence type="ECO:0000256" key="5">
    <source>
        <dbReference type="SAM" id="MobiDB-lite"/>
    </source>
</evidence>
<dbReference type="CDD" id="cd06849">
    <property type="entry name" value="lipoyl_domain"/>
    <property type="match status" value="1"/>
</dbReference>
<protein>
    <recommendedName>
        <fullName evidence="4">Dihydrolipoamide acetyltransferase component of pyruvate dehydrogenase complex</fullName>
        <ecNumber evidence="4">2.3.1.-</ecNumber>
    </recommendedName>
</protein>
<dbReference type="Proteomes" id="UP000004699">
    <property type="component" value="Unassembled WGS sequence"/>
</dbReference>
<keyword evidence="4 8" id="KW-0808">Transferase</keyword>
<dbReference type="Gene3D" id="2.40.50.100">
    <property type="match status" value="1"/>
</dbReference>
<feature type="domain" description="Peripheral subunit-binding (PSBD)" evidence="7">
    <location>
        <begin position="125"/>
        <end position="162"/>
    </location>
</feature>
<dbReference type="InterPro" id="IPR036625">
    <property type="entry name" value="E3-bd_dom_sf"/>
</dbReference>
<gene>
    <name evidence="8" type="ORF">NOR51B_2363</name>
</gene>
<evidence type="ECO:0000256" key="4">
    <source>
        <dbReference type="RuleBase" id="RU003423"/>
    </source>
</evidence>
<dbReference type="InterPro" id="IPR045257">
    <property type="entry name" value="E2/Pdx1"/>
</dbReference>
<dbReference type="InterPro" id="IPR011053">
    <property type="entry name" value="Single_hybrid_motif"/>
</dbReference>
<dbReference type="GO" id="GO:0045254">
    <property type="term" value="C:pyruvate dehydrogenase complex"/>
    <property type="evidence" value="ECO:0007669"/>
    <property type="project" value="InterPro"/>
</dbReference>
<dbReference type="InterPro" id="IPR023213">
    <property type="entry name" value="CAT-like_dom_sf"/>
</dbReference>
<evidence type="ECO:0000256" key="1">
    <source>
        <dbReference type="ARBA" id="ARBA00001938"/>
    </source>
</evidence>
<dbReference type="SUPFAM" id="SSF52777">
    <property type="entry name" value="CoA-dependent acyltransferases"/>
    <property type="match status" value="1"/>
</dbReference>
<dbReference type="Gene3D" id="3.30.559.10">
    <property type="entry name" value="Chloramphenicol acetyltransferase-like domain"/>
    <property type="match status" value="1"/>
</dbReference>
<dbReference type="SUPFAM" id="SSF47005">
    <property type="entry name" value="Peripheral subunit-binding domain of 2-oxo acid dehydrogenase complex"/>
    <property type="match status" value="1"/>
</dbReference>
<dbReference type="PANTHER" id="PTHR23151">
    <property type="entry name" value="DIHYDROLIPOAMIDE ACETYL/SUCCINYL-TRANSFERASE-RELATED"/>
    <property type="match status" value="1"/>
</dbReference>
<dbReference type="SUPFAM" id="SSF51230">
    <property type="entry name" value="Single hybrid motif"/>
    <property type="match status" value="1"/>
</dbReference>
<evidence type="ECO:0000313" key="8">
    <source>
        <dbReference type="EMBL" id="EED36412.1"/>
    </source>
</evidence>
<dbReference type="OrthoDB" id="9805770at2"/>
<comment type="cofactor">
    <cofactor evidence="1 4">
        <name>(R)-lipoate</name>
        <dbReference type="ChEBI" id="CHEBI:83088"/>
    </cofactor>
</comment>
<dbReference type="eggNOG" id="COG0508">
    <property type="taxonomic scope" value="Bacteria"/>
</dbReference>
<dbReference type="EMBL" id="DS999411">
    <property type="protein sequence ID" value="EED36412.1"/>
    <property type="molecule type" value="Genomic_DNA"/>
</dbReference>
<dbReference type="Gene3D" id="4.10.320.10">
    <property type="entry name" value="E3-binding domain"/>
    <property type="match status" value="1"/>
</dbReference>
<dbReference type="GO" id="GO:0016746">
    <property type="term" value="F:acyltransferase activity"/>
    <property type="evidence" value="ECO:0007669"/>
    <property type="project" value="UniProtKB-KW"/>
</dbReference>
<keyword evidence="8" id="KW-0670">Pyruvate</keyword>
<dbReference type="AlphaFoldDB" id="B8KTY7"/>
<dbReference type="PROSITE" id="PS00189">
    <property type="entry name" value="LIPOYL"/>
    <property type="match status" value="1"/>
</dbReference>
<dbReference type="PROSITE" id="PS51826">
    <property type="entry name" value="PSBD"/>
    <property type="match status" value="1"/>
</dbReference>
<dbReference type="Pfam" id="PF00364">
    <property type="entry name" value="Biotin_lipoyl"/>
    <property type="match status" value="1"/>
</dbReference>
<dbReference type="InterPro" id="IPR001078">
    <property type="entry name" value="2-oxoacid_DH_actylTfrase"/>
</dbReference>
<dbReference type="Pfam" id="PF00198">
    <property type="entry name" value="2-oxoacid_dh"/>
    <property type="match status" value="1"/>
</dbReference>
<dbReference type="RefSeq" id="WP_009021155.1">
    <property type="nucleotide sequence ID" value="NZ_DS999411.1"/>
</dbReference>
<dbReference type="PROSITE" id="PS50968">
    <property type="entry name" value="BIOTINYL_LIPOYL"/>
    <property type="match status" value="1"/>
</dbReference>
<dbReference type="GO" id="GO:0006086">
    <property type="term" value="P:pyruvate decarboxylation to acetyl-CoA"/>
    <property type="evidence" value="ECO:0007669"/>
    <property type="project" value="InterPro"/>
</dbReference>
<organism evidence="8 9">
    <name type="scientific">Luminiphilus syltensis NOR5-1B</name>
    <dbReference type="NCBI Taxonomy" id="565045"/>
    <lineage>
        <taxon>Bacteria</taxon>
        <taxon>Pseudomonadati</taxon>
        <taxon>Pseudomonadota</taxon>
        <taxon>Gammaproteobacteria</taxon>
        <taxon>Cellvibrionales</taxon>
        <taxon>Halieaceae</taxon>
        <taxon>Luminiphilus</taxon>
    </lineage>
</organism>
<dbReference type="InterPro" id="IPR000089">
    <property type="entry name" value="Biotin_lipoyl"/>
</dbReference>
<proteinExistence type="inferred from homology"/>